<dbReference type="InterPro" id="IPR001647">
    <property type="entry name" value="HTH_TetR"/>
</dbReference>
<dbReference type="InterPro" id="IPR011075">
    <property type="entry name" value="TetR_C"/>
</dbReference>
<evidence type="ECO:0000256" key="2">
    <source>
        <dbReference type="ARBA" id="ARBA00023125"/>
    </source>
</evidence>
<organism evidence="6 7">
    <name type="scientific">Actinomycetospora chlora</name>
    <dbReference type="NCBI Taxonomy" id="663608"/>
    <lineage>
        <taxon>Bacteria</taxon>
        <taxon>Bacillati</taxon>
        <taxon>Actinomycetota</taxon>
        <taxon>Actinomycetes</taxon>
        <taxon>Pseudonocardiales</taxon>
        <taxon>Pseudonocardiaceae</taxon>
        <taxon>Actinomycetospora</taxon>
    </lineage>
</organism>
<keyword evidence="2 4" id="KW-0238">DNA-binding</keyword>
<dbReference type="PANTHER" id="PTHR30055:SF148">
    <property type="entry name" value="TETR-FAMILY TRANSCRIPTIONAL REGULATOR"/>
    <property type="match status" value="1"/>
</dbReference>
<dbReference type="InterPro" id="IPR050109">
    <property type="entry name" value="HTH-type_TetR-like_transc_reg"/>
</dbReference>
<reference evidence="7" key="1">
    <citation type="journal article" date="2019" name="Int. J. Syst. Evol. Microbiol.">
        <title>The Global Catalogue of Microorganisms (GCM) 10K type strain sequencing project: providing services to taxonomists for standard genome sequencing and annotation.</title>
        <authorList>
            <consortium name="The Broad Institute Genomics Platform"/>
            <consortium name="The Broad Institute Genome Sequencing Center for Infectious Disease"/>
            <person name="Wu L."/>
            <person name="Ma J."/>
        </authorList>
    </citation>
    <scope>NUCLEOTIDE SEQUENCE [LARGE SCALE GENOMIC DNA]</scope>
    <source>
        <strain evidence="7">JCM 17979</strain>
    </source>
</reference>
<dbReference type="SUPFAM" id="SSF48498">
    <property type="entry name" value="Tetracyclin repressor-like, C-terminal domain"/>
    <property type="match status" value="1"/>
</dbReference>
<dbReference type="RefSeq" id="WP_345421178.1">
    <property type="nucleotide sequence ID" value="NZ_BAABHO010000047.1"/>
</dbReference>
<keyword evidence="7" id="KW-1185">Reference proteome</keyword>
<dbReference type="Gene3D" id="1.10.10.60">
    <property type="entry name" value="Homeodomain-like"/>
    <property type="match status" value="1"/>
</dbReference>
<evidence type="ECO:0000256" key="1">
    <source>
        <dbReference type="ARBA" id="ARBA00023015"/>
    </source>
</evidence>
<protein>
    <submittedName>
        <fullName evidence="6">TetR/AcrR family transcriptional regulator</fullName>
    </submittedName>
</protein>
<dbReference type="Pfam" id="PF16859">
    <property type="entry name" value="TetR_C_11"/>
    <property type="match status" value="1"/>
</dbReference>
<evidence type="ECO:0000313" key="6">
    <source>
        <dbReference type="EMBL" id="GAA4804055.1"/>
    </source>
</evidence>
<evidence type="ECO:0000313" key="7">
    <source>
        <dbReference type="Proteomes" id="UP001500928"/>
    </source>
</evidence>
<dbReference type="InterPro" id="IPR009057">
    <property type="entry name" value="Homeodomain-like_sf"/>
</dbReference>
<gene>
    <name evidence="6" type="ORF">GCM10023200_46690</name>
</gene>
<evidence type="ECO:0000256" key="3">
    <source>
        <dbReference type="ARBA" id="ARBA00023163"/>
    </source>
</evidence>
<dbReference type="Proteomes" id="UP001500928">
    <property type="component" value="Unassembled WGS sequence"/>
</dbReference>
<dbReference type="PANTHER" id="PTHR30055">
    <property type="entry name" value="HTH-TYPE TRANSCRIPTIONAL REGULATOR RUTR"/>
    <property type="match status" value="1"/>
</dbReference>
<dbReference type="PRINTS" id="PR00455">
    <property type="entry name" value="HTHTETR"/>
</dbReference>
<feature type="domain" description="HTH tetR-type" evidence="5">
    <location>
        <begin position="16"/>
        <end position="76"/>
    </location>
</feature>
<feature type="DNA-binding region" description="H-T-H motif" evidence="4">
    <location>
        <begin position="39"/>
        <end position="58"/>
    </location>
</feature>
<keyword evidence="3" id="KW-0804">Transcription</keyword>
<evidence type="ECO:0000256" key="4">
    <source>
        <dbReference type="PROSITE-ProRule" id="PRU00335"/>
    </source>
</evidence>
<evidence type="ECO:0000259" key="5">
    <source>
        <dbReference type="PROSITE" id="PS50977"/>
    </source>
</evidence>
<proteinExistence type="predicted"/>
<dbReference type="Gene3D" id="1.10.357.10">
    <property type="entry name" value="Tetracycline Repressor, domain 2"/>
    <property type="match status" value="1"/>
</dbReference>
<comment type="caution">
    <text evidence="6">The sequence shown here is derived from an EMBL/GenBank/DDBJ whole genome shotgun (WGS) entry which is preliminary data.</text>
</comment>
<dbReference type="EMBL" id="BAABHO010000047">
    <property type="protein sequence ID" value="GAA4804055.1"/>
    <property type="molecule type" value="Genomic_DNA"/>
</dbReference>
<dbReference type="InterPro" id="IPR036271">
    <property type="entry name" value="Tet_transcr_reg_TetR-rel_C_sf"/>
</dbReference>
<dbReference type="SUPFAM" id="SSF46689">
    <property type="entry name" value="Homeodomain-like"/>
    <property type="match status" value="1"/>
</dbReference>
<accession>A0ABP9C776</accession>
<name>A0ABP9C776_9PSEU</name>
<dbReference type="Pfam" id="PF00440">
    <property type="entry name" value="TetR_N"/>
    <property type="match status" value="1"/>
</dbReference>
<dbReference type="PROSITE" id="PS50977">
    <property type="entry name" value="HTH_TETR_2"/>
    <property type="match status" value="1"/>
</dbReference>
<sequence>MVEGVESAVGLDRRVARSKDAVLSATYELMLEGGLGGVSVDEVSRRCGVAKTTIYRHWPSRAALVLDACSQMGVAAPQPDTGSLADDLRILVEGLVAELGAPGWASVLPSVIDAAERDPDIARAHASLHRTLMAPFVEAVERARQRGEVAAADEPADVVALLVGPLFYRRWFSREPLDASFVETVLSGMPGRRPRDTP</sequence>
<keyword evidence="1" id="KW-0805">Transcription regulation</keyword>